<gene>
    <name evidence="2" type="ORF">NZ698_08315</name>
</gene>
<evidence type="ECO:0000313" key="3">
    <source>
        <dbReference type="Proteomes" id="UP001208649"/>
    </source>
</evidence>
<keyword evidence="1" id="KW-0812">Transmembrane</keyword>
<organism evidence="2 3">
    <name type="scientific">Chryseobacterium edaphi</name>
    <dbReference type="NCBI Taxonomy" id="2976532"/>
    <lineage>
        <taxon>Bacteria</taxon>
        <taxon>Pseudomonadati</taxon>
        <taxon>Bacteroidota</taxon>
        <taxon>Flavobacteriia</taxon>
        <taxon>Flavobacteriales</taxon>
        <taxon>Weeksellaceae</taxon>
        <taxon>Chryseobacterium group</taxon>
        <taxon>Chryseobacterium</taxon>
    </lineage>
</organism>
<feature type="transmembrane region" description="Helical" evidence="1">
    <location>
        <begin position="118"/>
        <end position="137"/>
    </location>
</feature>
<feature type="transmembrane region" description="Helical" evidence="1">
    <location>
        <begin position="149"/>
        <end position="172"/>
    </location>
</feature>
<protein>
    <submittedName>
        <fullName evidence="2">DUF3667 domain-containing protein</fullName>
    </submittedName>
</protein>
<evidence type="ECO:0000256" key="1">
    <source>
        <dbReference type="SAM" id="Phobius"/>
    </source>
</evidence>
<proteinExistence type="predicted"/>
<feature type="transmembrane region" description="Helical" evidence="1">
    <location>
        <begin position="178"/>
        <end position="196"/>
    </location>
</feature>
<keyword evidence="1" id="KW-1133">Transmembrane helix</keyword>
<dbReference type="Pfam" id="PF12412">
    <property type="entry name" value="DUF3667"/>
    <property type="match status" value="1"/>
</dbReference>
<dbReference type="Proteomes" id="UP001208649">
    <property type="component" value="Unassembled WGS sequence"/>
</dbReference>
<dbReference type="InterPro" id="IPR022134">
    <property type="entry name" value="DUF3667"/>
</dbReference>
<evidence type="ECO:0000313" key="2">
    <source>
        <dbReference type="EMBL" id="MCU7617199.1"/>
    </source>
</evidence>
<reference evidence="3" key="1">
    <citation type="submission" date="2023-07" db="EMBL/GenBank/DDBJ databases">
        <title>Chryseobacterium sp. strain PBS4-4 Genome sequencing and assembly.</title>
        <authorList>
            <person name="Jung Y."/>
        </authorList>
    </citation>
    <scope>NUCLEOTIDE SEQUENCE [LARGE SCALE GENOMIC DNA]</scope>
    <source>
        <strain evidence="3">PBS4-4</strain>
    </source>
</reference>
<name>A0ABT2W4Q8_9FLAO</name>
<feature type="transmembrane region" description="Helical" evidence="1">
    <location>
        <begin position="217"/>
        <end position="237"/>
    </location>
</feature>
<feature type="transmembrane region" description="Helical" evidence="1">
    <location>
        <begin position="78"/>
        <end position="95"/>
    </location>
</feature>
<dbReference type="RefSeq" id="WP_263002647.1">
    <property type="nucleotide sequence ID" value="NZ_JAOTEM010000002.1"/>
</dbReference>
<keyword evidence="1" id="KW-0472">Membrane</keyword>
<accession>A0ABT2W4Q8</accession>
<dbReference type="EMBL" id="JAOTEM010000002">
    <property type="protein sequence ID" value="MCU7617199.1"/>
    <property type="molecule type" value="Genomic_DNA"/>
</dbReference>
<sequence length="239" mass="28083">MTICKNCGNSFEGNYCNQCGQSAKTKRINHEFLWEDIQHGLLHYDKGIGYSLKKLFEKPGYIIHDYIEGKRVNHFRPISMVIILATIYALIYHLLDLNNRSAIDESSGLILEKIFEHYYWFVVATIPMYALTTYIMFKKTGYNFYEFIIFEAFKTSQRLGVHILFLPVLYFVKDKSGFNIITNILFLIDFILIFWTNKQFFNKMILKKVFLRSFVSYLMYLILAIPLVGIILLAFGYDG</sequence>
<comment type="caution">
    <text evidence="2">The sequence shown here is derived from an EMBL/GenBank/DDBJ whole genome shotgun (WGS) entry which is preliminary data.</text>
</comment>
<keyword evidence="3" id="KW-1185">Reference proteome</keyword>